<proteinExistence type="predicted"/>
<dbReference type="Proteomes" id="UP000460142">
    <property type="component" value="Unassembled WGS sequence"/>
</dbReference>
<dbReference type="EMBL" id="MSTQ01000001">
    <property type="protein sequence ID" value="OLU05869.1"/>
    <property type="molecule type" value="Genomic_DNA"/>
</dbReference>
<name>A0A1Q9X487_PSERE</name>
<feature type="transmembrane region" description="Helical" evidence="1">
    <location>
        <begin position="38"/>
        <end position="57"/>
    </location>
</feature>
<evidence type="ECO:0000313" key="4">
    <source>
        <dbReference type="Proteomes" id="UP000186756"/>
    </source>
</evidence>
<keyword evidence="1" id="KW-0472">Membrane</keyword>
<dbReference type="RefSeq" id="WP_075944537.1">
    <property type="nucleotide sequence ID" value="NZ_LT629709.1"/>
</dbReference>
<evidence type="ECO:0000313" key="5">
    <source>
        <dbReference type="Proteomes" id="UP000460142"/>
    </source>
</evidence>
<reference evidence="2 5" key="3">
    <citation type="submission" date="2019-09" db="EMBL/GenBank/DDBJ databases">
        <title>Draft genome sequences of 48 bacterial type strains from the CCUG.</title>
        <authorList>
            <person name="Tunovic T."/>
            <person name="Pineiro-Iglesias B."/>
            <person name="Unosson C."/>
            <person name="Inganas E."/>
            <person name="Ohlen M."/>
            <person name="Cardew S."/>
            <person name="Jensie-Markopoulos S."/>
            <person name="Salva-Serra F."/>
            <person name="Jaen-Luchoro D."/>
            <person name="Karlsson R."/>
            <person name="Svensson-Stadler L."/>
            <person name="Chun J."/>
            <person name="Moore E."/>
        </authorList>
    </citation>
    <scope>NUCLEOTIDE SEQUENCE [LARGE SCALE GENOMIC DNA]</scope>
    <source>
        <strain evidence="2 5">CCUG 53116</strain>
    </source>
</reference>
<dbReference type="Proteomes" id="UP000186756">
    <property type="component" value="Unassembled WGS sequence"/>
</dbReference>
<protein>
    <submittedName>
        <fullName evidence="3">Uncharacterized protein</fullName>
    </submittedName>
</protein>
<evidence type="ECO:0000313" key="3">
    <source>
        <dbReference type="EMBL" id="OLU05869.1"/>
    </source>
</evidence>
<dbReference type="EMBL" id="VZPS01000001">
    <property type="protein sequence ID" value="KAB0488381.1"/>
    <property type="molecule type" value="Genomic_DNA"/>
</dbReference>
<comment type="caution">
    <text evidence="3">The sequence shown here is derived from an EMBL/GenBank/DDBJ whole genome shotgun (WGS) entry which is preliminary data.</text>
</comment>
<organism evidence="3 4">
    <name type="scientific">Pseudomonas reinekei</name>
    <dbReference type="NCBI Taxonomy" id="395598"/>
    <lineage>
        <taxon>Bacteria</taxon>
        <taxon>Pseudomonadati</taxon>
        <taxon>Pseudomonadota</taxon>
        <taxon>Gammaproteobacteria</taxon>
        <taxon>Pseudomonadales</taxon>
        <taxon>Pseudomonadaceae</taxon>
        <taxon>Pseudomonas</taxon>
    </lineage>
</organism>
<accession>A0A1Q9X487</accession>
<reference evidence="4" key="1">
    <citation type="submission" date="2017-01" db="EMBL/GenBank/DDBJ databases">
        <authorList>
            <person name="Poblete-Castro I."/>
        </authorList>
    </citation>
    <scope>NUCLEOTIDE SEQUENCE [LARGE SCALE GENOMIC DNA]</scope>
    <source>
        <strain evidence="4">DSM 18361 / CCUG 53116 / MT1</strain>
    </source>
</reference>
<keyword evidence="1" id="KW-0812">Transmembrane</keyword>
<keyword evidence="1" id="KW-1133">Transmembrane helix</keyword>
<sequence>MQRPPFFGTNSNPVGASTLTMDVNDNACPQDERGALEFLASMLAPTGITVLTMIVFAPHWSMDPFGSGRVLRHFIGALKQQSLVIYSSSQ</sequence>
<reference evidence="3" key="2">
    <citation type="submission" date="2017-01" db="EMBL/GenBank/DDBJ databases">
        <authorList>
            <person name="Mah S.A."/>
            <person name="Swanson W.J."/>
            <person name="Moy G.W."/>
            <person name="Vacquier V.D."/>
        </authorList>
    </citation>
    <scope>NUCLEOTIDE SEQUENCE [LARGE SCALE GENOMIC DNA]</scope>
    <source>
        <strain evidence="3">MT1</strain>
    </source>
</reference>
<evidence type="ECO:0000256" key="1">
    <source>
        <dbReference type="SAM" id="Phobius"/>
    </source>
</evidence>
<dbReference type="OrthoDB" id="7033106at2"/>
<evidence type="ECO:0000313" key="2">
    <source>
        <dbReference type="EMBL" id="KAB0488381.1"/>
    </source>
</evidence>
<gene>
    <name evidence="3" type="ORF">BVK86_00480</name>
    <name evidence="2" type="ORF">F7R15_00485</name>
</gene>
<keyword evidence="4" id="KW-1185">Reference proteome</keyword>
<dbReference type="AlphaFoldDB" id="A0A1Q9X487"/>